<dbReference type="AlphaFoldDB" id="W7XBP0"/>
<accession>W7XBP0</accession>
<protein>
    <submittedName>
        <fullName evidence="1">Uncharacterized protein</fullName>
    </submittedName>
</protein>
<gene>
    <name evidence="1" type="ORF">TTHERM_000400729</name>
</gene>
<dbReference type="Proteomes" id="UP000009168">
    <property type="component" value="Unassembled WGS sequence"/>
</dbReference>
<name>W7XBP0_TETTS</name>
<evidence type="ECO:0000313" key="1">
    <source>
        <dbReference type="EMBL" id="EWS74777.1"/>
    </source>
</evidence>
<dbReference type="InParanoid" id="W7XBP0"/>
<sequence>MQIVGKLFRTSIGQSNLILEFYKVHLRHRTKGQDLSKNMTYLYLISDRKSQIVSFLKEENKKLKPKSIRIKLQRIIGIKNVNKTFKNPIPVDSV</sequence>
<proteinExistence type="predicted"/>
<dbReference type="KEGG" id="tet:TTHERM_000400729"/>
<reference evidence="2" key="1">
    <citation type="journal article" date="2006" name="PLoS Biol.">
        <title>Macronuclear genome sequence of the ciliate Tetrahymena thermophila, a model eukaryote.</title>
        <authorList>
            <person name="Eisen J.A."/>
            <person name="Coyne R.S."/>
            <person name="Wu M."/>
            <person name="Wu D."/>
            <person name="Thiagarajan M."/>
            <person name="Wortman J.R."/>
            <person name="Badger J.H."/>
            <person name="Ren Q."/>
            <person name="Amedeo P."/>
            <person name="Jones K.M."/>
            <person name="Tallon L.J."/>
            <person name="Delcher A.L."/>
            <person name="Salzberg S.L."/>
            <person name="Silva J.C."/>
            <person name="Haas B.J."/>
            <person name="Majoros W.H."/>
            <person name="Farzad M."/>
            <person name="Carlton J.M."/>
            <person name="Smith R.K. Jr."/>
            <person name="Garg J."/>
            <person name="Pearlman R.E."/>
            <person name="Karrer K.M."/>
            <person name="Sun L."/>
            <person name="Manning G."/>
            <person name="Elde N.C."/>
            <person name="Turkewitz A.P."/>
            <person name="Asai D.J."/>
            <person name="Wilkes D.E."/>
            <person name="Wang Y."/>
            <person name="Cai H."/>
            <person name="Collins K."/>
            <person name="Stewart B.A."/>
            <person name="Lee S.R."/>
            <person name="Wilamowska K."/>
            <person name="Weinberg Z."/>
            <person name="Ruzzo W.L."/>
            <person name="Wloga D."/>
            <person name="Gaertig J."/>
            <person name="Frankel J."/>
            <person name="Tsao C.-C."/>
            <person name="Gorovsky M.A."/>
            <person name="Keeling P.J."/>
            <person name="Waller R.F."/>
            <person name="Patron N.J."/>
            <person name="Cherry J.M."/>
            <person name="Stover N.A."/>
            <person name="Krieger C.J."/>
            <person name="del Toro C."/>
            <person name="Ryder H.F."/>
            <person name="Williamson S.C."/>
            <person name="Barbeau R.A."/>
            <person name="Hamilton E.P."/>
            <person name="Orias E."/>
        </authorList>
    </citation>
    <scope>NUCLEOTIDE SEQUENCE [LARGE SCALE GENOMIC DNA]</scope>
    <source>
        <strain evidence="2">SB210</strain>
    </source>
</reference>
<keyword evidence="2" id="KW-1185">Reference proteome</keyword>
<organism evidence="1 2">
    <name type="scientific">Tetrahymena thermophila (strain SB210)</name>
    <dbReference type="NCBI Taxonomy" id="312017"/>
    <lineage>
        <taxon>Eukaryota</taxon>
        <taxon>Sar</taxon>
        <taxon>Alveolata</taxon>
        <taxon>Ciliophora</taxon>
        <taxon>Intramacronucleata</taxon>
        <taxon>Oligohymenophorea</taxon>
        <taxon>Hymenostomatida</taxon>
        <taxon>Tetrahymenina</taxon>
        <taxon>Tetrahymenidae</taxon>
        <taxon>Tetrahymena</taxon>
    </lineage>
</organism>
<dbReference type="EMBL" id="GG662719">
    <property type="protein sequence ID" value="EWS74777.1"/>
    <property type="molecule type" value="Genomic_DNA"/>
</dbReference>
<evidence type="ECO:0000313" key="2">
    <source>
        <dbReference type="Proteomes" id="UP000009168"/>
    </source>
</evidence>
<dbReference type="GeneID" id="24438758"/>
<dbReference type="RefSeq" id="XP_012652670.1">
    <property type="nucleotide sequence ID" value="XM_012797216.1"/>
</dbReference>